<accession>A0A0E9TWM6</accession>
<organism evidence="1">
    <name type="scientific">Anguilla anguilla</name>
    <name type="common">European freshwater eel</name>
    <name type="synonym">Muraena anguilla</name>
    <dbReference type="NCBI Taxonomy" id="7936"/>
    <lineage>
        <taxon>Eukaryota</taxon>
        <taxon>Metazoa</taxon>
        <taxon>Chordata</taxon>
        <taxon>Craniata</taxon>
        <taxon>Vertebrata</taxon>
        <taxon>Euteleostomi</taxon>
        <taxon>Actinopterygii</taxon>
        <taxon>Neopterygii</taxon>
        <taxon>Teleostei</taxon>
        <taxon>Anguilliformes</taxon>
        <taxon>Anguillidae</taxon>
        <taxon>Anguilla</taxon>
    </lineage>
</organism>
<sequence>MMRIIFITVTLSPQTLAMIQIIFITFRRSTLTL</sequence>
<evidence type="ECO:0000313" key="1">
    <source>
        <dbReference type="EMBL" id="JAH57148.1"/>
    </source>
</evidence>
<dbReference type="AlphaFoldDB" id="A0A0E9TWM6"/>
<dbReference type="EMBL" id="GBXM01051429">
    <property type="protein sequence ID" value="JAH57148.1"/>
    <property type="molecule type" value="Transcribed_RNA"/>
</dbReference>
<proteinExistence type="predicted"/>
<reference evidence="1" key="2">
    <citation type="journal article" date="2015" name="Fish Shellfish Immunol.">
        <title>Early steps in the European eel (Anguilla anguilla)-Vibrio vulnificus interaction in the gills: Role of the RtxA13 toxin.</title>
        <authorList>
            <person name="Callol A."/>
            <person name="Pajuelo D."/>
            <person name="Ebbesson L."/>
            <person name="Teles M."/>
            <person name="MacKenzie S."/>
            <person name="Amaro C."/>
        </authorList>
    </citation>
    <scope>NUCLEOTIDE SEQUENCE</scope>
</reference>
<protein>
    <submittedName>
        <fullName evidence="1">Uncharacterized protein</fullName>
    </submittedName>
</protein>
<reference evidence="1" key="1">
    <citation type="submission" date="2014-11" db="EMBL/GenBank/DDBJ databases">
        <authorList>
            <person name="Amaro Gonzalez C."/>
        </authorList>
    </citation>
    <scope>NUCLEOTIDE SEQUENCE</scope>
</reference>
<name>A0A0E9TWM6_ANGAN</name>